<dbReference type="PANTHER" id="PTHR47186">
    <property type="entry name" value="LEUCINE-RICH REPEAT-CONTAINING PROTEIN 57"/>
    <property type="match status" value="1"/>
</dbReference>
<organism evidence="1 2">
    <name type="scientific">Artemisia annua</name>
    <name type="common">Sweet wormwood</name>
    <dbReference type="NCBI Taxonomy" id="35608"/>
    <lineage>
        <taxon>Eukaryota</taxon>
        <taxon>Viridiplantae</taxon>
        <taxon>Streptophyta</taxon>
        <taxon>Embryophyta</taxon>
        <taxon>Tracheophyta</taxon>
        <taxon>Spermatophyta</taxon>
        <taxon>Magnoliopsida</taxon>
        <taxon>eudicotyledons</taxon>
        <taxon>Gunneridae</taxon>
        <taxon>Pentapetalae</taxon>
        <taxon>asterids</taxon>
        <taxon>campanulids</taxon>
        <taxon>Asterales</taxon>
        <taxon>Asteraceae</taxon>
        <taxon>Asteroideae</taxon>
        <taxon>Anthemideae</taxon>
        <taxon>Artemisiinae</taxon>
        <taxon>Artemisia</taxon>
    </lineage>
</organism>
<dbReference type="InterPro" id="IPR032675">
    <property type="entry name" value="LRR_dom_sf"/>
</dbReference>
<dbReference type="SUPFAM" id="SSF52058">
    <property type="entry name" value="L domain-like"/>
    <property type="match status" value="1"/>
</dbReference>
<reference evidence="1 2" key="1">
    <citation type="journal article" date="2018" name="Mol. Plant">
        <title>The genome of Artemisia annua provides insight into the evolution of Asteraceae family and artemisinin biosynthesis.</title>
        <authorList>
            <person name="Shen Q."/>
            <person name="Zhang L."/>
            <person name="Liao Z."/>
            <person name="Wang S."/>
            <person name="Yan T."/>
            <person name="Shi P."/>
            <person name="Liu M."/>
            <person name="Fu X."/>
            <person name="Pan Q."/>
            <person name="Wang Y."/>
            <person name="Lv Z."/>
            <person name="Lu X."/>
            <person name="Zhang F."/>
            <person name="Jiang W."/>
            <person name="Ma Y."/>
            <person name="Chen M."/>
            <person name="Hao X."/>
            <person name="Li L."/>
            <person name="Tang Y."/>
            <person name="Lv G."/>
            <person name="Zhou Y."/>
            <person name="Sun X."/>
            <person name="Brodelius P.E."/>
            <person name="Rose J.K.C."/>
            <person name="Tang K."/>
        </authorList>
    </citation>
    <scope>NUCLEOTIDE SEQUENCE [LARGE SCALE GENOMIC DNA]</scope>
    <source>
        <strain evidence="2">cv. Huhao1</strain>
        <tissue evidence="1">Leaf</tissue>
    </source>
</reference>
<evidence type="ECO:0000313" key="2">
    <source>
        <dbReference type="Proteomes" id="UP000245207"/>
    </source>
</evidence>
<dbReference type="AlphaFoldDB" id="A0A2U1P9Q8"/>
<comment type="caution">
    <text evidence="1">The sequence shown here is derived from an EMBL/GenBank/DDBJ whole genome shotgun (WGS) entry which is preliminary data.</text>
</comment>
<dbReference type="OrthoDB" id="1938824at2759"/>
<dbReference type="PANTHER" id="PTHR47186:SF3">
    <property type="entry name" value="OS09G0267800 PROTEIN"/>
    <property type="match status" value="1"/>
</dbReference>
<gene>
    <name evidence="1" type="ORF">CTI12_AA178260</name>
</gene>
<dbReference type="EMBL" id="PKPP01001468">
    <property type="protein sequence ID" value="PWA82479.1"/>
    <property type="molecule type" value="Genomic_DNA"/>
</dbReference>
<dbReference type="Gene3D" id="3.80.10.10">
    <property type="entry name" value="Ribonuclease Inhibitor"/>
    <property type="match status" value="2"/>
</dbReference>
<proteinExistence type="predicted"/>
<sequence length="415" mass="46807">MKGGHTPIEDNVKNLEVKNVELQAKIETESNQARNDETFLIVCRGSKLSGTSLKRLPYSISKLKSLEKFILRDCDLLKELPPEIGDLENLKFGGLTRLVSLTFSLSVIADRHKRSELIVPDKELSKMIPLKEINIVVDYTCKWWEEEVESVIEILPLLPNLESLRLFLPTLYLLDVFSAKCNSKGVPICQQLNNFHLIVGDIEQRLIPDISKDLDKAFFKLQRVLTPQVYKGRGGGHGSDFESARACLCTLHGPQLGSPVFVYLWACTYGESKILTLALHTCPELKTVFTEDMIDRLTCLENLVLEDCRTLNNLLVCSRRLNHCLPSLKRMSLVHLPQLVGLFHGLVTAPRLESLLISNCPKLNTLSSKEVPDHIKEVKAEREWWDGLIWSEPGGRPSNSNSIFTQIAIKDINDG</sequence>
<accession>A0A2U1P9Q8</accession>
<dbReference type="Proteomes" id="UP000245207">
    <property type="component" value="Unassembled WGS sequence"/>
</dbReference>
<evidence type="ECO:0008006" key="3">
    <source>
        <dbReference type="Google" id="ProtNLM"/>
    </source>
</evidence>
<keyword evidence="2" id="KW-1185">Reference proteome</keyword>
<name>A0A2U1P9Q8_ARTAN</name>
<evidence type="ECO:0000313" key="1">
    <source>
        <dbReference type="EMBL" id="PWA82479.1"/>
    </source>
</evidence>
<protein>
    <recommendedName>
        <fullName evidence="3">NB-ARC domains-containing protein</fullName>
    </recommendedName>
</protein>